<sequence>MSHTNLLLGHNWEPSEWPDHVDVSHEGTRDSVRYVPELGRRDTCTVESSHPAWGEAETWYEVELSCGDSFPWWDSCPPDFCPYCGCEVIIDAD</sequence>
<name>A0ABT7V1S6_9ACTN</name>
<proteinExistence type="predicted"/>
<dbReference type="EMBL" id="JAUDEA010000002">
    <property type="protein sequence ID" value="MDM8270560.1"/>
    <property type="molecule type" value="Genomic_DNA"/>
</dbReference>
<keyword evidence="2" id="KW-1185">Reference proteome</keyword>
<comment type="caution">
    <text evidence="1">The sequence shown here is derived from an EMBL/GenBank/DDBJ whole genome shotgun (WGS) entry which is preliminary data.</text>
</comment>
<accession>A0ABT7V1S6</accession>
<reference evidence="1 2" key="2">
    <citation type="submission" date="2023-06" db="EMBL/GenBank/DDBJ databases">
        <title>Identification and characterization of horizontal gene transfer across gut microbiota members of farm animals based on homology search.</title>
        <authorList>
            <person name="Schwarzerova J."/>
            <person name="Nykrynova M."/>
            <person name="Jureckova K."/>
            <person name="Cejkova D."/>
            <person name="Rychlik I."/>
        </authorList>
    </citation>
    <scope>NUCLEOTIDE SEQUENCE [LARGE SCALE GENOMIC DNA]</scope>
    <source>
        <strain evidence="1 2">153_Feed</strain>
    </source>
</reference>
<reference evidence="2" key="1">
    <citation type="submission" date="2023-06" db="EMBL/GenBank/DDBJ databases">
        <title>Identification and characterization of horizontal gene transfer across gut microbiota members of farm animals based on homology search.</title>
        <authorList>
            <person name="Zeman M."/>
            <person name="Kubasova T."/>
            <person name="Jahodarova E."/>
            <person name="Nykrynova M."/>
            <person name="Rychlik I."/>
        </authorList>
    </citation>
    <scope>NUCLEOTIDE SEQUENCE [LARGE SCALE GENOMIC DNA]</scope>
    <source>
        <strain evidence="2">153_Feed</strain>
    </source>
</reference>
<organism evidence="1 2">
    <name type="scientific">Thermophilibacter provencensis</name>
    <dbReference type="NCBI Taxonomy" id="1852386"/>
    <lineage>
        <taxon>Bacteria</taxon>
        <taxon>Bacillati</taxon>
        <taxon>Actinomycetota</taxon>
        <taxon>Coriobacteriia</taxon>
        <taxon>Coriobacteriales</taxon>
        <taxon>Atopobiaceae</taxon>
        <taxon>Thermophilibacter</taxon>
    </lineage>
</organism>
<protein>
    <submittedName>
        <fullName evidence="1">Uncharacterized protein</fullName>
    </submittedName>
</protein>
<evidence type="ECO:0000313" key="2">
    <source>
        <dbReference type="Proteomes" id="UP001529256"/>
    </source>
</evidence>
<reference evidence="1 2" key="3">
    <citation type="submission" date="2023-06" db="EMBL/GenBank/DDBJ databases">
        <authorList>
            <person name="Zeman M."/>
            <person name="Kubasova T."/>
            <person name="Jahodarova E."/>
            <person name="Nykrynova M."/>
            <person name="Rychlik I."/>
        </authorList>
    </citation>
    <scope>NUCLEOTIDE SEQUENCE [LARGE SCALE GENOMIC DNA]</scope>
    <source>
        <strain evidence="1 2">153_Feed</strain>
    </source>
</reference>
<dbReference type="RefSeq" id="WP_289510656.1">
    <property type="nucleotide sequence ID" value="NZ_JAUDEA010000002.1"/>
</dbReference>
<evidence type="ECO:0000313" key="1">
    <source>
        <dbReference type="EMBL" id="MDM8270560.1"/>
    </source>
</evidence>
<gene>
    <name evidence="1" type="ORF">QUW25_02510</name>
</gene>
<dbReference type="Proteomes" id="UP001529256">
    <property type="component" value="Unassembled WGS sequence"/>
</dbReference>